<feature type="transmembrane region" description="Helical" evidence="1">
    <location>
        <begin position="184"/>
        <end position="203"/>
    </location>
</feature>
<keyword evidence="3" id="KW-1185">Reference proteome</keyword>
<feature type="transmembrane region" description="Helical" evidence="1">
    <location>
        <begin position="33"/>
        <end position="52"/>
    </location>
</feature>
<feature type="transmembrane region" description="Helical" evidence="1">
    <location>
        <begin position="149"/>
        <end position="172"/>
    </location>
</feature>
<protein>
    <recommendedName>
        <fullName evidence="4">DUF998 domain-containing protein</fullName>
    </recommendedName>
</protein>
<keyword evidence="1" id="KW-1133">Transmembrane helix</keyword>
<feature type="transmembrane region" description="Helical" evidence="1">
    <location>
        <begin position="107"/>
        <end position="129"/>
    </location>
</feature>
<dbReference type="Proteomes" id="UP001170379">
    <property type="component" value="Unassembled WGS sequence"/>
</dbReference>
<reference evidence="2" key="1">
    <citation type="submission" date="2018-03" db="EMBL/GenBank/DDBJ databases">
        <authorList>
            <person name="Nunes O.C."/>
            <person name="Lopes A.R."/>
            <person name="Froufe H."/>
            <person name="Munoz-Merida A."/>
            <person name="Barroso C."/>
            <person name="Egas C."/>
        </authorList>
    </citation>
    <scope>NUCLEOTIDE SEQUENCE</scope>
    <source>
        <strain evidence="2">ON4</strain>
    </source>
</reference>
<gene>
    <name evidence="2" type="ORF">C7K25_10680</name>
</gene>
<comment type="caution">
    <text evidence="2">The sequence shown here is derived from an EMBL/GenBank/DDBJ whole genome shotgun (WGS) entry which is preliminary data.</text>
</comment>
<evidence type="ECO:0000313" key="3">
    <source>
        <dbReference type="Proteomes" id="UP001170379"/>
    </source>
</evidence>
<proteinExistence type="predicted"/>
<organism evidence="2 3">
    <name type="scientific">Gulosibacter molinativorax</name>
    <dbReference type="NCBI Taxonomy" id="256821"/>
    <lineage>
        <taxon>Bacteria</taxon>
        <taxon>Bacillati</taxon>
        <taxon>Actinomycetota</taxon>
        <taxon>Actinomycetes</taxon>
        <taxon>Micrococcales</taxon>
        <taxon>Microbacteriaceae</taxon>
        <taxon>Gulosibacter</taxon>
    </lineage>
</organism>
<feature type="transmembrane region" description="Helical" evidence="1">
    <location>
        <begin position="72"/>
        <end position="95"/>
    </location>
</feature>
<name>A0ABT7C9K0_9MICO</name>
<evidence type="ECO:0000313" key="2">
    <source>
        <dbReference type="EMBL" id="MDJ1371824.1"/>
    </source>
</evidence>
<keyword evidence="1" id="KW-0812">Transmembrane</keyword>
<dbReference type="EMBL" id="PXVD01000016">
    <property type="protein sequence ID" value="MDJ1371824.1"/>
    <property type="molecule type" value="Genomic_DNA"/>
</dbReference>
<evidence type="ECO:0000256" key="1">
    <source>
        <dbReference type="SAM" id="Phobius"/>
    </source>
</evidence>
<evidence type="ECO:0008006" key="4">
    <source>
        <dbReference type="Google" id="ProtNLM"/>
    </source>
</evidence>
<accession>A0ABT7C9K0</accession>
<keyword evidence="1" id="KW-0472">Membrane</keyword>
<reference evidence="2" key="2">
    <citation type="journal article" date="2022" name="Sci. Rep.">
        <title>In silico prediction of the enzymes involved in the degradation of the herbicide molinate by Gulosibacter molinativorax ON4T.</title>
        <authorList>
            <person name="Lopes A.R."/>
            <person name="Bunin E."/>
            <person name="Viana A.T."/>
            <person name="Froufe H."/>
            <person name="Munoz-Merida A."/>
            <person name="Pinho D."/>
            <person name="Figueiredo J."/>
            <person name="Barroso C."/>
            <person name="Vaz-Moreira I."/>
            <person name="Bellanger X."/>
            <person name="Egas C."/>
            <person name="Nunes O.C."/>
        </authorList>
    </citation>
    <scope>NUCLEOTIDE SEQUENCE</scope>
    <source>
        <strain evidence="2">ON4</strain>
    </source>
</reference>
<sequence>MADAFTFLLWPHAARPRAHDTEVIIVRLSKSHFVALVANLALGAIAITDAIVQGTTGDSIIPGSAPDPLTGGLASASLAMALVHGIAYVTIIVVLVNERSRFAETNVFARIMRIALIVTSAAMALAFLVAEPLSIFARIPKQSGFLLEFSNWVTTPAFLGTFVFAAALGFALIRRNPLGVGSRVLLGVVPALLLLIVVGIAAPRWAHPGLVEVVTGVGLALVGVMPTSASTTAKPQPKVATQTG</sequence>